<dbReference type="PROSITE" id="PS51202">
    <property type="entry name" value="RCK_C"/>
    <property type="match status" value="2"/>
</dbReference>
<evidence type="ECO:0000256" key="1">
    <source>
        <dbReference type="ARBA" id="ARBA00017378"/>
    </source>
</evidence>
<dbReference type="InterPro" id="IPR036721">
    <property type="entry name" value="RCK_C_sf"/>
</dbReference>
<reference evidence="9 10" key="1">
    <citation type="submission" date="2018-07" db="EMBL/GenBank/DDBJ databases">
        <title>Genomic Encyclopedia of Type Strains, Phase IV (KMG-IV): sequencing the most valuable type-strain genomes for metagenomic binning, comparative biology and taxonomic classification.</title>
        <authorList>
            <person name="Goeker M."/>
        </authorList>
    </citation>
    <scope>NUCLEOTIDE SEQUENCE [LARGE SCALE GENOMIC DNA]</scope>
    <source>
        <strain evidence="9 10">DSM 4134</strain>
    </source>
</reference>
<dbReference type="PANTHER" id="PTHR43833:SF5">
    <property type="entry name" value="TRK SYSTEM POTASSIUM UPTAKE PROTEIN TRKA"/>
    <property type="match status" value="1"/>
</dbReference>
<dbReference type="InterPro" id="IPR036291">
    <property type="entry name" value="NAD(P)-bd_dom_sf"/>
</dbReference>
<feature type="domain" description="RCK N-terminal" evidence="7">
    <location>
        <begin position="1"/>
        <end position="121"/>
    </location>
</feature>
<dbReference type="PROSITE" id="PS51201">
    <property type="entry name" value="RCK_N"/>
    <property type="match status" value="2"/>
</dbReference>
<dbReference type="InterPro" id="IPR006036">
    <property type="entry name" value="K_uptake_TrkA"/>
</dbReference>
<dbReference type="EMBL" id="QREG01000003">
    <property type="protein sequence ID" value="REE01579.1"/>
    <property type="molecule type" value="Genomic_DNA"/>
</dbReference>
<keyword evidence="10" id="KW-1185">Reference proteome</keyword>
<feature type="domain" description="RCK N-terminal" evidence="7">
    <location>
        <begin position="230"/>
        <end position="346"/>
    </location>
</feature>
<keyword evidence="6" id="KW-0406">Ion transport</keyword>
<name>A0A3D9L7E6_MARFU</name>
<evidence type="ECO:0000256" key="5">
    <source>
        <dbReference type="ARBA" id="ARBA00023027"/>
    </source>
</evidence>
<keyword evidence="4" id="KW-0630">Potassium</keyword>
<dbReference type="InterPro" id="IPR006037">
    <property type="entry name" value="RCK_C"/>
</dbReference>
<dbReference type="NCBIfam" id="NF007038">
    <property type="entry name" value="PRK09496.2-6"/>
    <property type="match status" value="1"/>
</dbReference>
<gene>
    <name evidence="9" type="ORF">C7460_10395</name>
</gene>
<dbReference type="PRINTS" id="PR00335">
    <property type="entry name" value="KUPTAKETRKA"/>
</dbReference>
<dbReference type="GO" id="GO:0015079">
    <property type="term" value="F:potassium ion transmembrane transporter activity"/>
    <property type="evidence" value="ECO:0007669"/>
    <property type="project" value="InterPro"/>
</dbReference>
<evidence type="ECO:0000256" key="2">
    <source>
        <dbReference type="ARBA" id="ARBA00022448"/>
    </source>
</evidence>
<dbReference type="RefSeq" id="WP_115866865.1">
    <property type="nucleotide sequence ID" value="NZ_QREG01000003.1"/>
</dbReference>
<organism evidence="9 10">
    <name type="scientific">Marinoscillum furvescens DSM 4134</name>
    <dbReference type="NCBI Taxonomy" id="1122208"/>
    <lineage>
        <taxon>Bacteria</taxon>
        <taxon>Pseudomonadati</taxon>
        <taxon>Bacteroidota</taxon>
        <taxon>Cytophagia</taxon>
        <taxon>Cytophagales</taxon>
        <taxon>Reichenbachiellaceae</taxon>
        <taxon>Marinoscillum</taxon>
    </lineage>
</organism>
<feature type="domain" description="RCK C-terminal" evidence="8">
    <location>
        <begin position="366"/>
        <end position="446"/>
    </location>
</feature>
<keyword evidence="3" id="KW-0633">Potassium transport</keyword>
<dbReference type="Proteomes" id="UP000256779">
    <property type="component" value="Unassembled WGS sequence"/>
</dbReference>
<dbReference type="NCBIfam" id="NF007031">
    <property type="entry name" value="PRK09496.1-2"/>
    <property type="match status" value="1"/>
</dbReference>
<dbReference type="AlphaFoldDB" id="A0A3D9L7E6"/>
<feature type="domain" description="RCK C-terminal" evidence="8">
    <location>
        <begin position="141"/>
        <end position="225"/>
    </location>
</feature>
<dbReference type="SUPFAM" id="SSF116726">
    <property type="entry name" value="TrkA C-terminal domain-like"/>
    <property type="match status" value="2"/>
</dbReference>
<dbReference type="InterPro" id="IPR003148">
    <property type="entry name" value="RCK_N"/>
</dbReference>
<dbReference type="Gene3D" id="3.30.70.1450">
    <property type="entry name" value="Regulator of K+ conductance, C-terminal domain"/>
    <property type="match status" value="2"/>
</dbReference>
<dbReference type="Gene3D" id="3.40.50.720">
    <property type="entry name" value="NAD(P)-binding Rossmann-like Domain"/>
    <property type="match status" value="2"/>
</dbReference>
<keyword evidence="2" id="KW-0813">Transport</keyword>
<evidence type="ECO:0000256" key="3">
    <source>
        <dbReference type="ARBA" id="ARBA00022538"/>
    </source>
</evidence>
<dbReference type="OrthoDB" id="9775180at2"/>
<dbReference type="SUPFAM" id="SSF51735">
    <property type="entry name" value="NAD(P)-binding Rossmann-fold domains"/>
    <property type="match status" value="2"/>
</dbReference>
<dbReference type="InterPro" id="IPR050721">
    <property type="entry name" value="Trk_Ktr_HKT_K-transport"/>
</dbReference>
<proteinExistence type="predicted"/>
<protein>
    <recommendedName>
        <fullName evidence="1">Trk system potassium uptake protein TrkA</fullName>
    </recommendedName>
</protein>
<sequence>MRIIIAGAGDLGFHLAKLLAYEEQDIILIDQDNAVLEHASNHLDVHTIRGSSTSISILEEANVSKADLLIAVTSIEETNLTTAIIGKSLGAKRTVARISNIEFLHQKEKLDLKDIGIDEIISPESLAAKEIKRLLKQSALTDTFEFEKGMLSLIGITVDENSELKDKTLTETAYLNPDHNFTTVAILRENNTIIPHGENKFNLGDHAYFITEPSGIDRVLSLAGKERIEIKNVMILGGSKVGINTARQLSKKYNIKLVEQDKDKCFALADELPDTMIINGDGRDIDLLKEEGIDRMDAVIAVTGNSETNIISCLVAKNNGVQKTIAAVENMDYIHLSQNIGVDTLINKKLIAANFIFRYIRKGQVLNLTSIHGVDAEILEFEVQPGSKILQYELRNLDFPKTAIIGGVIRKGIGYTVRGSFSFQPKDRVVVLSKSECIHKVEGFFN</sequence>
<dbReference type="PANTHER" id="PTHR43833">
    <property type="entry name" value="POTASSIUM CHANNEL PROTEIN 2-RELATED-RELATED"/>
    <property type="match status" value="1"/>
</dbReference>
<dbReference type="GO" id="GO:0005886">
    <property type="term" value="C:plasma membrane"/>
    <property type="evidence" value="ECO:0007669"/>
    <property type="project" value="InterPro"/>
</dbReference>
<evidence type="ECO:0000256" key="6">
    <source>
        <dbReference type="ARBA" id="ARBA00023065"/>
    </source>
</evidence>
<evidence type="ECO:0000259" key="8">
    <source>
        <dbReference type="PROSITE" id="PS51202"/>
    </source>
</evidence>
<dbReference type="NCBIfam" id="NF007039">
    <property type="entry name" value="PRK09496.3-2"/>
    <property type="match status" value="1"/>
</dbReference>
<comment type="caution">
    <text evidence="9">The sequence shown here is derived from an EMBL/GenBank/DDBJ whole genome shotgun (WGS) entry which is preliminary data.</text>
</comment>
<evidence type="ECO:0000313" key="10">
    <source>
        <dbReference type="Proteomes" id="UP000256779"/>
    </source>
</evidence>
<evidence type="ECO:0000256" key="4">
    <source>
        <dbReference type="ARBA" id="ARBA00022958"/>
    </source>
</evidence>
<evidence type="ECO:0000259" key="7">
    <source>
        <dbReference type="PROSITE" id="PS51201"/>
    </source>
</evidence>
<dbReference type="Pfam" id="PF02254">
    <property type="entry name" value="TrkA_N"/>
    <property type="match status" value="2"/>
</dbReference>
<accession>A0A3D9L7E6</accession>
<keyword evidence="5" id="KW-0520">NAD</keyword>
<evidence type="ECO:0000313" key="9">
    <source>
        <dbReference type="EMBL" id="REE01579.1"/>
    </source>
</evidence>
<dbReference type="Pfam" id="PF02080">
    <property type="entry name" value="TrkA_C"/>
    <property type="match status" value="2"/>
</dbReference>